<accession>F4RSA3</accession>
<dbReference type="HOGENOM" id="CLU_121060_0_0_1"/>
<gene>
    <name evidence="2" type="ORF">MELLADRAFT_64656</name>
</gene>
<proteinExistence type="predicted"/>
<dbReference type="Proteomes" id="UP000001072">
    <property type="component" value="Unassembled WGS sequence"/>
</dbReference>
<organism evidence="3">
    <name type="scientific">Melampsora larici-populina (strain 98AG31 / pathotype 3-4-7)</name>
    <name type="common">Poplar leaf rust fungus</name>
    <dbReference type="NCBI Taxonomy" id="747676"/>
    <lineage>
        <taxon>Eukaryota</taxon>
        <taxon>Fungi</taxon>
        <taxon>Dikarya</taxon>
        <taxon>Basidiomycota</taxon>
        <taxon>Pucciniomycotina</taxon>
        <taxon>Pucciniomycetes</taxon>
        <taxon>Pucciniales</taxon>
        <taxon>Melampsoraceae</taxon>
        <taxon>Melampsora</taxon>
    </lineage>
</organism>
<sequence length="139" mass="15901">MIVIEAEDDDDEVIPEEEDKTDHDSEVEDLVACAPDYDEDVEDQMDNDDPINSTEASNLDVFKNSASRKHANELNILISKANFVSRRVARSAAWRRHFARKAKSLNLKLLPLIPGYNATRWNAEFDSLNRLVQARKVSW</sequence>
<protein>
    <submittedName>
        <fullName evidence="2">Uncharacterized protein</fullName>
    </submittedName>
</protein>
<keyword evidence="3" id="KW-1185">Reference proteome</keyword>
<dbReference type="InParanoid" id="F4RSA3"/>
<dbReference type="RefSeq" id="XP_007412165.1">
    <property type="nucleotide sequence ID" value="XM_007412103.1"/>
</dbReference>
<evidence type="ECO:0000313" key="3">
    <source>
        <dbReference type="Proteomes" id="UP000001072"/>
    </source>
</evidence>
<dbReference type="EMBL" id="GL883117">
    <property type="protein sequence ID" value="EGG04726.1"/>
    <property type="molecule type" value="Genomic_DNA"/>
</dbReference>
<evidence type="ECO:0000256" key="1">
    <source>
        <dbReference type="SAM" id="MobiDB-lite"/>
    </source>
</evidence>
<dbReference type="GeneID" id="18930293"/>
<dbReference type="AlphaFoldDB" id="F4RSA3"/>
<dbReference type="KEGG" id="mlr:MELLADRAFT_64656"/>
<feature type="region of interest" description="Disordered" evidence="1">
    <location>
        <begin position="1"/>
        <end position="26"/>
    </location>
</feature>
<dbReference type="VEuPathDB" id="FungiDB:MELLADRAFT_64656"/>
<evidence type="ECO:0000313" key="2">
    <source>
        <dbReference type="EMBL" id="EGG04726.1"/>
    </source>
</evidence>
<reference evidence="3" key="1">
    <citation type="journal article" date="2011" name="Proc. Natl. Acad. Sci. U.S.A.">
        <title>Obligate biotrophy features unraveled by the genomic analysis of rust fungi.</title>
        <authorList>
            <person name="Duplessis S."/>
            <person name="Cuomo C.A."/>
            <person name="Lin Y.-C."/>
            <person name="Aerts A."/>
            <person name="Tisserant E."/>
            <person name="Veneault-Fourrey C."/>
            <person name="Joly D.L."/>
            <person name="Hacquard S."/>
            <person name="Amselem J."/>
            <person name="Cantarel B.L."/>
            <person name="Chiu R."/>
            <person name="Coutinho P.M."/>
            <person name="Feau N."/>
            <person name="Field M."/>
            <person name="Frey P."/>
            <person name="Gelhaye E."/>
            <person name="Goldberg J."/>
            <person name="Grabherr M.G."/>
            <person name="Kodira C.D."/>
            <person name="Kohler A."/>
            <person name="Kuees U."/>
            <person name="Lindquist E.A."/>
            <person name="Lucas S.M."/>
            <person name="Mago R."/>
            <person name="Mauceli E."/>
            <person name="Morin E."/>
            <person name="Murat C."/>
            <person name="Pangilinan J.L."/>
            <person name="Park R."/>
            <person name="Pearson M."/>
            <person name="Quesneville H."/>
            <person name="Rouhier N."/>
            <person name="Sakthikumar S."/>
            <person name="Salamov A.A."/>
            <person name="Schmutz J."/>
            <person name="Selles B."/>
            <person name="Shapiro H."/>
            <person name="Tanguay P."/>
            <person name="Tuskan G.A."/>
            <person name="Henrissat B."/>
            <person name="Van de Peer Y."/>
            <person name="Rouze P."/>
            <person name="Ellis J.G."/>
            <person name="Dodds P.N."/>
            <person name="Schein J.E."/>
            <person name="Zhong S."/>
            <person name="Hamelin R.C."/>
            <person name="Grigoriev I.V."/>
            <person name="Szabo L.J."/>
            <person name="Martin F."/>
        </authorList>
    </citation>
    <scope>NUCLEOTIDE SEQUENCE [LARGE SCALE GENOMIC DNA]</scope>
    <source>
        <strain evidence="3">98AG31 / pathotype 3-4-7</strain>
    </source>
</reference>
<name>F4RSA3_MELLP</name>